<keyword evidence="3" id="KW-0349">Heme</keyword>
<feature type="region of interest" description="Disordered" evidence="9">
    <location>
        <begin position="277"/>
        <end position="298"/>
    </location>
</feature>
<reference evidence="13" key="1">
    <citation type="submission" date="2016-10" db="EMBL/GenBank/DDBJ databases">
        <authorList>
            <person name="Varghese N."/>
        </authorList>
    </citation>
    <scope>NUCLEOTIDE SEQUENCE [LARGE SCALE GENOMIC DNA]</scope>
    <source>
        <strain evidence="13">DSM 24868</strain>
    </source>
</reference>
<keyword evidence="5" id="KW-0732">Signal</keyword>
<comment type="cofactor">
    <cofactor evidence="1">
        <name>heme b</name>
        <dbReference type="ChEBI" id="CHEBI:60344"/>
    </cofactor>
</comment>
<dbReference type="InterPro" id="IPR011008">
    <property type="entry name" value="Dimeric_a/b-barrel"/>
</dbReference>
<dbReference type="NCBIfam" id="TIGR01413">
    <property type="entry name" value="Dyp_perox_fam"/>
    <property type="match status" value="1"/>
</dbReference>
<dbReference type="GO" id="GO:0004601">
    <property type="term" value="F:peroxidase activity"/>
    <property type="evidence" value="ECO:0007669"/>
    <property type="project" value="UniProtKB-KW"/>
</dbReference>
<keyword evidence="13" id="KW-1185">Reference proteome</keyword>
<evidence type="ECO:0000256" key="4">
    <source>
        <dbReference type="ARBA" id="ARBA00022723"/>
    </source>
</evidence>
<feature type="domain" description="Dyp-type peroxidase C-terminal" evidence="11">
    <location>
        <begin position="218"/>
        <end position="405"/>
    </location>
</feature>
<keyword evidence="2 12" id="KW-0575">Peroxidase</keyword>
<evidence type="ECO:0000256" key="8">
    <source>
        <dbReference type="ARBA" id="ARBA00025737"/>
    </source>
</evidence>
<comment type="similarity">
    <text evidence="8">Belongs to the DyP-type peroxidase family.</text>
</comment>
<dbReference type="OrthoDB" id="9781066at2"/>
<dbReference type="GO" id="GO:0046872">
    <property type="term" value="F:metal ion binding"/>
    <property type="evidence" value="ECO:0007669"/>
    <property type="project" value="UniProtKB-KW"/>
</dbReference>
<dbReference type="Pfam" id="PF20628">
    <property type="entry name" value="Dyp_perox_C"/>
    <property type="match status" value="1"/>
</dbReference>
<name>A0A1H7AND6_9MICO</name>
<dbReference type="RefSeq" id="WP_042215484.1">
    <property type="nucleotide sequence ID" value="NZ_BBLU01000011.1"/>
</dbReference>
<dbReference type="SUPFAM" id="SSF54909">
    <property type="entry name" value="Dimeric alpha+beta barrel"/>
    <property type="match status" value="1"/>
</dbReference>
<organism evidence="12 13">
    <name type="scientific">Demequina mangrovi</name>
    <dbReference type="NCBI Taxonomy" id="1043493"/>
    <lineage>
        <taxon>Bacteria</taxon>
        <taxon>Bacillati</taxon>
        <taxon>Actinomycetota</taxon>
        <taxon>Actinomycetes</taxon>
        <taxon>Micrococcales</taxon>
        <taxon>Demequinaceae</taxon>
        <taxon>Demequina</taxon>
    </lineage>
</organism>
<dbReference type="Proteomes" id="UP000183315">
    <property type="component" value="Unassembled WGS sequence"/>
</dbReference>
<protein>
    <submittedName>
        <fullName evidence="12">Dye decolorizing peroxidase</fullName>
    </submittedName>
</protein>
<evidence type="ECO:0000256" key="7">
    <source>
        <dbReference type="ARBA" id="ARBA00023004"/>
    </source>
</evidence>
<dbReference type="InterPro" id="IPR006311">
    <property type="entry name" value="TAT_signal"/>
</dbReference>
<dbReference type="PROSITE" id="PS51404">
    <property type="entry name" value="DYP_PEROXIDASE"/>
    <property type="match status" value="1"/>
</dbReference>
<keyword evidence="7" id="KW-0408">Iron</keyword>
<dbReference type="InterPro" id="IPR048328">
    <property type="entry name" value="Dyp_perox_C"/>
</dbReference>
<dbReference type="eggNOG" id="COG2837">
    <property type="taxonomic scope" value="Bacteria"/>
</dbReference>
<dbReference type="PANTHER" id="PTHR30521">
    <property type="entry name" value="DEFERROCHELATASE/PEROXIDASE"/>
    <property type="match status" value="1"/>
</dbReference>
<evidence type="ECO:0000313" key="12">
    <source>
        <dbReference type="EMBL" id="SEJ66466.1"/>
    </source>
</evidence>
<keyword evidence="4" id="KW-0479">Metal-binding</keyword>
<dbReference type="AlphaFoldDB" id="A0A1H7AND6"/>
<sequence>MGATDRTGVSRRRLLLGGAAAGAGAAVTLGAERAGLLPGSATEPAADTAGINGERIVPFHGAHQAGVTSAPGAYATYLAFDLLDSTDRERLRAWLRLLSDDAARITQGRGALADLEPELAVRPAGLTATFGLGREAVRRTGAEEPAWLGPLPAFPQIDALEDRWSDGDLVVLLHGDDPTAISHLARMLVRDSRAFATLRWRQSGFRRAYGSDAAGTTMRNLFGQVDGSTTPKPGSADFDAAVWAGDDSPAWLRGGTSLVLRRIAMDLEGWDEVGREGREHSVGRRLSDGAPLTGGTERDDVDLEATDASGFTVINPAAHVARSRVSDPAQGIVRIGFSYDDPVEEGALDAAGRPAVSNVGLLFGSWQRDVDAQYVPMQRRLAEADLLNTWTTPIGSGVWAIPPGCDEGGFVGETLFA</sequence>
<dbReference type="STRING" id="1043493.SAMN05421637_2601"/>
<dbReference type="Pfam" id="PF04261">
    <property type="entry name" value="Dyp_perox_N"/>
    <property type="match status" value="1"/>
</dbReference>
<feature type="compositionally biased region" description="Basic and acidic residues" evidence="9">
    <location>
        <begin position="277"/>
        <end position="287"/>
    </location>
</feature>
<feature type="domain" description="Dyp-type peroxidase N-terminal" evidence="10">
    <location>
        <begin position="64"/>
        <end position="206"/>
    </location>
</feature>
<keyword evidence="6" id="KW-0560">Oxidoreductase</keyword>
<gene>
    <name evidence="12" type="ORF">SAMN05421637_2601</name>
</gene>
<dbReference type="EMBL" id="FNZI01000007">
    <property type="protein sequence ID" value="SEJ66466.1"/>
    <property type="molecule type" value="Genomic_DNA"/>
</dbReference>
<dbReference type="InterPro" id="IPR006314">
    <property type="entry name" value="Dyp_peroxidase"/>
</dbReference>
<evidence type="ECO:0000259" key="11">
    <source>
        <dbReference type="Pfam" id="PF20628"/>
    </source>
</evidence>
<evidence type="ECO:0000256" key="9">
    <source>
        <dbReference type="SAM" id="MobiDB-lite"/>
    </source>
</evidence>
<dbReference type="GO" id="GO:0005829">
    <property type="term" value="C:cytosol"/>
    <property type="evidence" value="ECO:0007669"/>
    <property type="project" value="TreeGrafter"/>
</dbReference>
<evidence type="ECO:0000256" key="6">
    <source>
        <dbReference type="ARBA" id="ARBA00023002"/>
    </source>
</evidence>
<proteinExistence type="inferred from homology"/>
<evidence type="ECO:0000256" key="2">
    <source>
        <dbReference type="ARBA" id="ARBA00022559"/>
    </source>
</evidence>
<evidence type="ECO:0000313" key="13">
    <source>
        <dbReference type="Proteomes" id="UP000183315"/>
    </source>
</evidence>
<accession>A0A1H7AND6</accession>
<dbReference type="GO" id="GO:0020037">
    <property type="term" value="F:heme binding"/>
    <property type="evidence" value="ECO:0007669"/>
    <property type="project" value="InterPro"/>
</dbReference>
<evidence type="ECO:0000256" key="3">
    <source>
        <dbReference type="ARBA" id="ARBA00022617"/>
    </source>
</evidence>
<evidence type="ECO:0000256" key="5">
    <source>
        <dbReference type="ARBA" id="ARBA00022729"/>
    </source>
</evidence>
<dbReference type="PANTHER" id="PTHR30521:SF4">
    <property type="entry name" value="DEFERROCHELATASE"/>
    <property type="match status" value="1"/>
</dbReference>
<evidence type="ECO:0000256" key="1">
    <source>
        <dbReference type="ARBA" id="ARBA00001970"/>
    </source>
</evidence>
<evidence type="ECO:0000259" key="10">
    <source>
        <dbReference type="Pfam" id="PF04261"/>
    </source>
</evidence>
<dbReference type="PROSITE" id="PS51318">
    <property type="entry name" value="TAT"/>
    <property type="match status" value="1"/>
</dbReference>
<dbReference type="InterPro" id="IPR048327">
    <property type="entry name" value="Dyp_perox_N"/>
</dbReference>